<organism evidence="2 3">
    <name type="scientific">Liparis tanakae</name>
    <name type="common">Tanaka's snailfish</name>
    <dbReference type="NCBI Taxonomy" id="230148"/>
    <lineage>
        <taxon>Eukaryota</taxon>
        <taxon>Metazoa</taxon>
        <taxon>Chordata</taxon>
        <taxon>Craniata</taxon>
        <taxon>Vertebrata</taxon>
        <taxon>Euteleostomi</taxon>
        <taxon>Actinopterygii</taxon>
        <taxon>Neopterygii</taxon>
        <taxon>Teleostei</taxon>
        <taxon>Neoteleostei</taxon>
        <taxon>Acanthomorphata</taxon>
        <taxon>Eupercaria</taxon>
        <taxon>Perciformes</taxon>
        <taxon>Cottioidei</taxon>
        <taxon>Cottales</taxon>
        <taxon>Liparidae</taxon>
        <taxon>Liparis</taxon>
    </lineage>
</organism>
<evidence type="ECO:0000256" key="1">
    <source>
        <dbReference type="SAM" id="MobiDB-lite"/>
    </source>
</evidence>
<feature type="region of interest" description="Disordered" evidence="1">
    <location>
        <begin position="60"/>
        <end position="83"/>
    </location>
</feature>
<reference evidence="2 3" key="1">
    <citation type="submission" date="2019-03" db="EMBL/GenBank/DDBJ databases">
        <title>First draft genome of Liparis tanakae, snailfish: a comprehensive survey of snailfish specific genes.</title>
        <authorList>
            <person name="Kim W."/>
            <person name="Song I."/>
            <person name="Jeong J.-H."/>
            <person name="Kim D."/>
            <person name="Kim S."/>
            <person name="Ryu S."/>
            <person name="Song J.Y."/>
            <person name="Lee S.K."/>
        </authorList>
    </citation>
    <scope>NUCLEOTIDE SEQUENCE [LARGE SCALE GENOMIC DNA]</scope>
    <source>
        <tissue evidence="2">Muscle</tissue>
    </source>
</reference>
<feature type="compositionally biased region" description="Basic and acidic residues" evidence="1">
    <location>
        <begin position="60"/>
        <end position="71"/>
    </location>
</feature>
<evidence type="ECO:0000313" key="2">
    <source>
        <dbReference type="EMBL" id="TNN48375.1"/>
    </source>
</evidence>
<proteinExistence type="predicted"/>
<sequence>MSAAANSRPTVKQQSVRHVTERESLFRLEGRGGRLLTVAINVVNVTLKKKIQLGDDTSLRRADRGNRDFDHGTPCARASMREL</sequence>
<protein>
    <submittedName>
        <fullName evidence="2">Uncharacterized protein</fullName>
    </submittedName>
</protein>
<dbReference type="EMBL" id="SRLO01000699">
    <property type="protein sequence ID" value="TNN48375.1"/>
    <property type="molecule type" value="Genomic_DNA"/>
</dbReference>
<name>A0A4Z2G5M7_9TELE</name>
<keyword evidence="3" id="KW-1185">Reference proteome</keyword>
<comment type="caution">
    <text evidence="2">The sequence shown here is derived from an EMBL/GenBank/DDBJ whole genome shotgun (WGS) entry which is preliminary data.</text>
</comment>
<gene>
    <name evidence="2" type="ORF">EYF80_041413</name>
</gene>
<evidence type="ECO:0000313" key="3">
    <source>
        <dbReference type="Proteomes" id="UP000314294"/>
    </source>
</evidence>
<dbReference type="Proteomes" id="UP000314294">
    <property type="component" value="Unassembled WGS sequence"/>
</dbReference>
<accession>A0A4Z2G5M7</accession>
<dbReference type="AlphaFoldDB" id="A0A4Z2G5M7"/>